<reference evidence="15 16" key="2">
    <citation type="submission" date="2024-05" db="EMBL/GenBank/DDBJ databases">
        <authorList>
            <person name="Chen Y."/>
            <person name="Shah S."/>
            <person name="Dougan E. K."/>
            <person name="Thang M."/>
            <person name="Chan C."/>
        </authorList>
    </citation>
    <scope>NUCLEOTIDE SEQUENCE [LARGE SCALE GENOMIC DNA]</scope>
</reference>
<dbReference type="InterPro" id="IPR036691">
    <property type="entry name" value="Endo/exonu/phosph_ase_sf"/>
</dbReference>
<feature type="domain" description="Endonuclease/exonuclease/phosphatase" evidence="13">
    <location>
        <begin position="412"/>
        <end position="622"/>
    </location>
</feature>
<keyword evidence="6" id="KW-0227">DNA damage</keyword>
<feature type="transmembrane region" description="Helical" evidence="12">
    <location>
        <begin position="785"/>
        <end position="805"/>
    </location>
</feature>
<evidence type="ECO:0000256" key="3">
    <source>
        <dbReference type="ARBA" id="ARBA00004322"/>
    </source>
</evidence>
<evidence type="ECO:0000256" key="10">
    <source>
        <dbReference type="ARBA" id="ARBA00023242"/>
    </source>
</evidence>
<proteinExistence type="predicted"/>
<evidence type="ECO:0000256" key="9">
    <source>
        <dbReference type="ARBA" id="ARBA00023204"/>
    </source>
</evidence>
<dbReference type="GO" id="GO:0006302">
    <property type="term" value="P:double-strand break repair"/>
    <property type="evidence" value="ECO:0007669"/>
    <property type="project" value="TreeGrafter"/>
</dbReference>
<protein>
    <submittedName>
        <fullName evidence="15">Tyrosyl-DNA phosphodiesterase 2</fullName>
    </submittedName>
</protein>
<evidence type="ECO:0000313" key="16">
    <source>
        <dbReference type="Proteomes" id="UP001152797"/>
    </source>
</evidence>
<dbReference type="GO" id="GO:0046872">
    <property type="term" value="F:metal ion binding"/>
    <property type="evidence" value="ECO:0007669"/>
    <property type="project" value="UniProtKB-KW"/>
</dbReference>
<keyword evidence="5" id="KW-0479">Metal-binding</keyword>
<comment type="cofactor">
    <cofactor evidence="1">
        <name>Mn(2+)</name>
        <dbReference type="ChEBI" id="CHEBI:29035"/>
    </cofactor>
</comment>
<feature type="region of interest" description="Disordered" evidence="11">
    <location>
        <begin position="631"/>
        <end position="659"/>
    </location>
</feature>
<dbReference type="GO" id="GO:0004518">
    <property type="term" value="F:nuclease activity"/>
    <property type="evidence" value="ECO:0007669"/>
    <property type="project" value="UniProtKB-KW"/>
</dbReference>
<dbReference type="GO" id="GO:0070260">
    <property type="term" value="F:5'-tyrosyl-DNA phosphodiesterase activity"/>
    <property type="evidence" value="ECO:0007669"/>
    <property type="project" value="TreeGrafter"/>
</dbReference>
<feature type="transmembrane region" description="Helical" evidence="12">
    <location>
        <begin position="820"/>
        <end position="839"/>
    </location>
</feature>
<dbReference type="Pfam" id="PF03372">
    <property type="entry name" value="Exo_endo_phos"/>
    <property type="match status" value="1"/>
</dbReference>
<name>A0A9P1G9A7_9DINO</name>
<evidence type="ECO:0000256" key="12">
    <source>
        <dbReference type="SAM" id="Phobius"/>
    </source>
</evidence>
<dbReference type="GO" id="GO:0005737">
    <property type="term" value="C:cytoplasm"/>
    <property type="evidence" value="ECO:0007669"/>
    <property type="project" value="TreeGrafter"/>
</dbReference>
<keyword evidence="7" id="KW-0378">Hydrolase</keyword>
<comment type="caution">
    <text evidence="14">The sequence shown here is derived from an EMBL/GenBank/DDBJ whole genome shotgun (WGS) entry which is preliminary data.</text>
</comment>
<dbReference type="PANTHER" id="PTHR15822:SF4">
    <property type="entry name" value="TYROSYL-DNA PHOSPHODIESTERASE 2"/>
    <property type="match status" value="1"/>
</dbReference>
<keyword evidence="9" id="KW-0234">DNA repair</keyword>
<dbReference type="InterPro" id="IPR051547">
    <property type="entry name" value="TDP2-like"/>
</dbReference>
<dbReference type="SUPFAM" id="SSF56219">
    <property type="entry name" value="DNase I-like"/>
    <property type="match status" value="1"/>
</dbReference>
<organism evidence="14">
    <name type="scientific">Cladocopium goreaui</name>
    <dbReference type="NCBI Taxonomy" id="2562237"/>
    <lineage>
        <taxon>Eukaryota</taxon>
        <taxon>Sar</taxon>
        <taxon>Alveolata</taxon>
        <taxon>Dinophyceae</taxon>
        <taxon>Suessiales</taxon>
        <taxon>Symbiodiniaceae</taxon>
        <taxon>Cladocopium</taxon>
    </lineage>
</organism>
<dbReference type="Gene3D" id="3.60.10.10">
    <property type="entry name" value="Endonuclease/exonuclease/phosphatase"/>
    <property type="match status" value="1"/>
</dbReference>
<evidence type="ECO:0000256" key="2">
    <source>
        <dbReference type="ARBA" id="ARBA00001946"/>
    </source>
</evidence>
<evidence type="ECO:0000313" key="14">
    <source>
        <dbReference type="EMBL" id="CAI4002425.1"/>
    </source>
</evidence>
<dbReference type="InterPro" id="IPR005135">
    <property type="entry name" value="Endo/exonuclease/phosphatase"/>
</dbReference>
<dbReference type="CDD" id="cd09080">
    <property type="entry name" value="TDP2"/>
    <property type="match status" value="1"/>
</dbReference>
<reference evidence="14" key="1">
    <citation type="submission" date="2022-10" db="EMBL/GenBank/DDBJ databases">
        <authorList>
            <person name="Chen Y."/>
            <person name="Dougan E. K."/>
            <person name="Chan C."/>
            <person name="Rhodes N."/>
            <person name="Thang M."/>
        </authorList>
    </citation>
    <scope>NUCLEOTIDE SEQUENCE</scope>
</reference>
<evidence type="ECO:0000256" key="5">
    <source>
        <dbReference type="ARBA" id="ARBA00022723"/>
    </source>
</evidence>
<dbReference type="EMBL" id="CAMXCT020003101">
    <property type="protein sequence ID" value="CAL1155800.1"/>
    <property type="molecule type" value="Genomic_DNA"/>
</dbReference>
<keyword evidence="16" id="KW-1185">Reference proteome</keyword>
<keyword evidence="8" id="KW-0460">Magnesium</keyword>
<feature type="transmembrane region" description="Helical" evidence="12">
    <location>
        <begin position="751"/>
        <end position="773"/>
    </location>
</feature>
<dbReference type="AlphaFoldDB" id="A0A9P1G9A7"/>
<evidence type="ECO:0000256" key="8">
    <source>
        <dbReference type="ARBA" id="ARBA00022842"/>
    </source>
</evidence>
<evidence type="ECO:0000256" key="7">
    <source>
        <dbReference type="ARBA" id="ARBA00022801"/>
    </source>
</evidence>
<keyword evidence="4" id="KW-0540">Nuclease</keyword>
<dbReference type="GO" id="GO:0003697">
    <property type="term" value="F:single-stranded DNA binding"/>
    <property type="evidence" value="ECO:0007669"/>
    <property type="project" value="TreeGrafter"/>
</dbReference>
<accession>A0A9P1G9A7</accession>
<comment type="cofactor">
    <cofactor evidence="2">
        <name>Mg(2+)</name>
        <dbReference type="ChEBI" id="CHEBI:18420"/>
    </cofactor>
</comment>
<dbReference type="Proteomes" id="UP001152797">
    <property type="component" value="Unassembled WGS sequence"/>
</dbReference>
<keyword evidence="12" id="KW-0472">Membrane</keyword>
<evidence type="ECO:0000259" key="13">
    <source>
        <dbReference type="Pfam" id="PF03372"/>
    </source>
</evidence>
<keyword evidence="10" id="KW-0539">Nucleus</keyword>
<evidence type="ECO:0000256" key="4">
    <source>
        <dbReference type="ARBA" id="ARBA00022722"/>
    </source>
</evidence>
<dbReference type="PANTHER" id="PTHR15822">
    <property type="entry name" value="TRAF AND TNF RECEPTOR-ASSOCIATED PROTEIN"/>
    <property type="match status" value="1"/>
</dbReference>
<comment type="subcellular location">
    <subcellularLocation>
        <location evidence="3">Nucleus</location>
        <location evidence="3">PML body</location>
    </subcellularLocation>
</comment>
<sequence length="845" mass="92982">MGELAAGYVDCGTCLCVAQETCILCPGAWTNPTDEGQIVSKPSSVPYCPASYVVDCGTCLCVPQSSCQYCPGAWSGGSGGSSTPRPTPEIVARPSTVPLAEVVRNVPYCPASYVDCGTSLFLHASASWPCLACSSATIAWTHQQQTIGGNRLPCKLCRLRHLPVCAPHVLPMVPSQLCGLRHLSVRSSNHLPMVSCPTPVPAPSPIQSRPSTVPGCPASYKDCGTWSTMPIPAPTPVPTGPIQSRPSRIPGPPVSIALVPVAHVAWKTSTALKEAQERSTKVIMCFDVKPRLPKTHKECTDALILMLFVAWVRTDQDHCERPLMEELKGVKLRPTETKLRQRDGQVLKEKRSADGIEQEVVGQEAPPQYMQDQALGLSRLAGKVFDGQRWVAYEVSDAAAALNGATALLRVLTYNVWFSDFRQKERAKALFAILEDADADIICLQEVTPCFLTWLRQEPFVQEGYVLSDVLGTTLQGSELAYGVLLLLKRTLHATELQLWQLPSRMCRSLLVAKLPMEDVELLVATVHLESNCQDLRREQLRQILRYLDAPTSHVILAGDMNFGDFAVEEVELRQADYHDCTASSGHTMPRNDFDGKACRLDRIYTHESAGAVWRLVPSAPRLLGTEPLDEGGAEGLAGNNHGCFEDPGDALAGGDSDTDPEMPPLIPVAFGEIPLPMSRCPSDHYGVLCDFEIVRRKVTQRALPMLSVQKDARKYSLQTSEYSPGNIHEAHEALRRPKAEPVTLFRYQDWFDWMVFAVIFVVLVCVDNLLLFGKYGGNMSFKKALSYSFFWLMCAGAFNGYVYWSRGKEAAFDWGMPSQLRHILGVNFVGSILAHTLGEKRQIH</sequence>
<dbReference type="EMBL" id="CAMXCT010003101">
    <property type="protein sequence ID" value="CAI4002425.1"/>
    <property type="molecule type" value="Genomic_DNA"/>
</dbReference>
<evidence type="ECO:0000256" key="6">
    <source>
        <dbReference type="ARBA" id="ARBA00022763"/>
    </source>
</evidence>
<evidence type="ECO:0000256" key="1">
    <source>
        <dbReference type="ARBA" id="ARBA00001936"/>
    </source>
</evidence>
<dbReference type="OrthoDB" id="290453at2759"/>
<gene>
    <name evidence="14" type="ORF">C1SCF055_LOCUS28380</name>
</gene>
<keyword evidence="12" id="KW-0812">Transmembrane</keyword>
<dbReference type="EMBL" id="CAMXCT030003101">
    <property type="protein sequence ID" value="CAL4789737.1"/>
    <property type="molecule type" value="Genomic_DNA"/>
</dbReference>
<evidence type="ECO:0000256" key="11">
    <source>
        <dbReference type="SAM" id="MobiDB-lite"/>
    </source>
</evidence>
<evidence type="ECO:0000313" key="15">
    <source>
        <dbReference type="EMBL" id="CAL4789737.1"/>
    </source>
</evidence>
<keyword evidence="12" id="KW-1133">Transmembrane helix</keyword>